<protein>
    <submittedName>
        <fullName evidence="3">Uncharacterized protein</fullName>
    </submittedName>
</protein>
<feature type="compositionally biased region" description="Pro residues" evidence="1">
    <location>
        <begin position="247"/>
        <end position="256"/>
    </location>
</feature>
<name>A0A197K022_9FUNG</name>
<dbReference type="OrthoDB" id="2449376at2759"/>
<proteinExistence type="predicted"/>
<dbReference type="EMBL" id="KV442037">
    <property type="protein sequence ID" value="OAQ30046.1"/>
    <property type="molecule type" value="Genomic_DNA"/>
</dbReference>
<feature type="region of interest" description="Disordered" evidence="1">
    <location>
        <begin position="203"/>
        <end position="321"/>
    </location>
</feature>
<evidence type="ECO:0000256" key="2">
    <source>
        <dbReference type="SAM" id="Phobius"/>
    </source>
</evidence>
<feature type="region of interest" description="Disordered" evidence="1">
    <location>
        <begin position="1"/>
        <end position="46"/>
    </location>
</feature>
<keyword evidence="2" id="KW-1133">Transmembrane helix</keyword>
<feature type="compositionally biased region" description="Polar residues" evidence="1">
    <location>
        <begin position="1"/>
        <end position="11"/>
    </location>
</feature>
<evidence type="ECO:0000313" key="3">
    <source>
        <dbReference type="EMBL" id="OAQ30046.1"/>
    </source>
</evidence>
<feature type="compositionally biased region" description="Low complexity" evidence="1">
    <location>
        <begin position="302"/>
        <end position="321"/>
    </location>
</feature>
<keyword evidence="2" id="KW-0812">Transmembrane</keyword>
<reference evidence="3 4" key="1">
    <citation type="submission" date="2016-05" db="EMBL/GenBank/DDBJ databases">
        <title>Genome sequencing reveals origins of a unique bacterial endosymbiosis in the earliest lineages of terrestrial Fungi.</title>
        <authorList>
            <consortium name="DOE Joint Genome Institute"/>
            <person name="Uehling J."/>
            <person name="Gryganskyi A."/>
            <person name="Hameed K."/>
            <person name="Tschaplinski T."/>
            <person name="Misztal P."/>
            <person name="Wu S."/>
            <person name="Desiro A."/>
            <person name="Vande Pol N."/>
            <person name="Du Z.-Y."/>
            <person name="Zienkiewicz A."/>
            <person name="Zienkiewicz K."/>
            <person name="Morin E."/>
            <person name="Tisserant E."/>
            <person name="Splivallo R."/>
            <person name="Hainaut M."/>
            <person name="Henrissat B."/>
            <person name="Ohm R."/>
            <person name="Kuo A."/>
            <person name="Yan J."/>
            <person name="Lipzen A."/>
            <person name="Nolan M."/>
            <person name="Labutti K."/>
            <person name="Barry K."/>
            <person name="Goldstein A."/>
            <person name="Labbe J."/>
            <person name="Schadt C."/>
            <person name="Tuskan G."/>
            <person name="Grigoriev I."/>
            <person name="Martin F."/>
            <person name="Vilgalys R."/>
            <person name="Bonito G."/>
        </authorList>
    </citation>
    <scope>NUCLEOTIDE SEQUENCE [LARGE SCALE GENOMIC DNA]</scope>
    <source>
        <strain evidence="3 4">AG-77</strain>
    </source>
</reference>
<sequence>MSAPVQSPASEQPQTRPTTTTFTPTPIITNDGNGRGNGSGRGNNPDGTPAYGSFEAGGFIYVILIGAMLIALVYFGRVILAKRRERIRRLKDPDFEANPPNYMSHLHDLAVIDASHLRQEQEQQRQLSGAAGGQNRPRSTSSSNLSIINAPPAALIRGNGNGPDGDVVSYYLITPRVLHEHQRQQQQRHARSPSAPSVATIFAQGYGQGERGRRSRVRTETHSSPPHPRGADASGGPIVPMFLMIPPLDPSEPQPPAYEDLSPREERMNTSPASSTNTTSAGAGTRMSARLSITPPRVDSLPVPAGATTTFPPATTTPVHT</sequence>
<keyword evidence="4" id="KW-1185">Reference proteome</keyword>
<feature type="transmembrane region" description="Helical" evidence="2">
    <location>
        <begin position="59"/>
        <end position="80"/>
    </location>
</feature>
<feature type="compositionally biased region" description="Low complexity" evidence="1">
    <location>
        <begin position="269"/>
        <end position="285"/>
    </location>
</feature>
<evidence type="ECO:0000256" key="1">
    <source>
        <dbReference type="SAM" id="MobiDB-lite"/>
    </source>
</evidence>
<feature type="compositionally biased region" description="Polar residues" evidence="1">
    <location>
        <begin position="136"/>
        <end position="146"/>
    </location>
</feature>
<accession>A0A197K022</accession>
<feature type="compositionally biased region" description="Low complexity" evidence="1">
    <location>
        <begin position="12"/>
        <end position="32"/>
    </location>
</feature>
<gene>
    <name evidence="3" type="ORF">K457DRAFT_137176</name>
</gene>
<feature type="region of interest" description="Disordered" evidence="1">
    <location>
        <begin position="118"/>
        <end position="146"/>
    </location>
</feature>
<evidence type="ECO:0000313" key="4">
    <source>
        <dbReference type="Proteomes" id="UP000078512"/>
    </source>
</evidence>
<organism evidence="3 4">
    <name type="scientific">Linnemannia elongata AG-77</name>
    <dbReference type="NCBI Taxonomy" id="1314771"/>
    <lineage>
        <taxon>Eukaryota</taxon>
        <taxon>Fungi</taxon>
        <taxon>Fungi incertae sedis</taxon>
        <taxon>Mucoromycota</taxon>
        <taxon>Mortierellomycotina</taxon>
        <taxon>Mortierellomycetes</taxon>
        <taxon>Mortierellales</taxon>
        <taxon>Mortierellaceae</taxon>
        <taxon>Linnemannia</taxon>
    </lineage>
</organism>
<keyword evidence="2" id="KW-0472">Membrane</keyword>
<dbReference type="Proteomes" id="UP000078512">
    <property type="component" value="Unassembled WGS sequence"/>
</dbReference>
<dbReference type="AlphaFoldDB" id="A0A197K022"/>